<dbReference type="PIRSF" id="PIRSF030140">
    <property type="entry name" value="UCP030140"/>
    <property type="match status" value="1"/>
</dbReference>
<gene>
    <name evidence="1" type="ORF">ShirakiTB12_02660</name>
</gene>
<sequence>MNLTKLFDMQRVLDQRIMDKHPELKGQDNLEWKVLALQVELGECANEHRGFKKWSNDQEPRTAWKQPSYRGGYIERNLLLEEYVDCLHFILSIGIELGFTDIEIWGSPEKNTTKQFLKCFHQIDSLSFIMSNDWDVTIEVYENLFGTFVELGKTLGFTWEQIEQAYFEKNEINHIRQEQGY</sequence>
<protein>
    <submittedName>
        <fullName evidence="1">dUTP diphosphatase</fullName>
    </submittedName>
</protein>
<name>A0AAX6BDL0_PRIMG</name>
<dbReference type="AlphaFoldDB" id="A0AAX6BDL0"/>
<dbReference type="Gene3D" id="1.10.4010.10">
    <property type="entry name" value="Type II deoxyuridine triphosphatase"/>
    <property type="match status" value="1"/>
</dbReference>
<evidence type="ECO:0000313" key="2">
    <source>
        <dbReference type="Proteomes" id="UP001165240"/>
    </source>
</evidence>
<evidence type="ECO:0000313" key="1">
    <source>
        <dbReference type="EMBL" id="GMG71798.1"/>
    </source>
</evidence>
<dbReference type="CDD" id="cd11527">
    <property type="entry name" value="NTP-PPase_dUTPase"/>
    <property type="match status" value="1"/>
</dbReference>
<comment type="caution">
    <text evidence="1">The sequence shown here is derived from an EMBL/GenBank/DDBJ whole genome shotgun (WGS) entry which is preliminary data.</text>
</comment>
<dbReference type="SUPFAM" id="SSF101386">
    <property type="entry name" value="all-alpha NTP pyrophosphatases"/>
    <property type="match status" value="1"/>
</dbReference>
<dbReference type="InterPro" id="IPR016947">
    <property type="entry name" value="UCP030140"/>
</dbReference>
<reference evidence="1" key="1">
    <citation type="journal article" date="2024" name="Appl Microbiol">
        <title>Effect of kuratsuki Bacillus and Priestia on Taste of Sake.</title>
        <authorList>
            <person name="Kobayashi K."/>
            <person name="Nishida H."/>
        </authorList>
    </citation>
    <scope>NUCLEOTIDE SEQUENCE</scope>
    <source>
        <strain evidence="1">B-12</strain>
    </source>
</reference>
<dbReference type="Pfam" id="PF08761">
    <property type="entry name" value="dUTPase_2"/>
    <property type="match status" value="1"/>
</dbReference>
<organism evidence="1 2">
    <name type="scientific">Priestia megaterium</name>
    <name type="common">Bacillus megaterium</name>
    <dbReference type="NCBI Taxonomy" id="1404"/>
    <lineage>
        <taxon>Bacteria</taxon>
        <taxon>Bacillati</taxon>
        <taxon>Bacillota</taxon>
        <taxon>Bacilli</taxon>
        <taxon>Bacillales</taxon>
        <taxon>Bacillaceae</taxon>
        <taxon>Priestia</taxon>
    </lineage>
</organism>
<dbReference type="EMBL" id="BSYK01000001">
    <property type="protein sequence ID" value="GMG71798.1"/>
    <property type="molecule type" value="Genomic_DNA"/>
</dbReference>
<dbReference type="InterPro" id="IPR014871">
    <property type="entry name" value="dUTPase/dCTP_pyrophosphatase"/>
</dbReference>
<dbReference type="Proteomes" id="UP001165240">
    <property type="component" value="Unassembled WGS sequence"/>
</dbReference>
<dbReference type="RefSeq" id="WP_205663777.1">
    <property type="nucleotide sequence ID" value="NZ_BSYK01000001.1"/>
</dbReference>
<accession>A0AAX6BDL0</accession>
<proteinExistence type="predicted"/>